<sequence>MLREHYDVTRELNGEERKRRVLIRFSNKLRSMLPVLSKANRADAAAYLKKLRNQLIQEMGPDETTDHESQRIEFDNETGYDRTGPTDGEVRNGKKTAHIKNAKTDKAVKAYKEIGFVKKLEADKIMGTTQGVELNKELEVDKSKKNCKREVQNINRTI</sequence>
<name>A0A3P6RIX0_9BILA</name>
<dbReference type="EMBL" id="UYRT01025118">
    <property type="protein sequence ID" value="VDK63242.1"/>
    <property type="molecule type" value="Genomic_DNA"/>
</dbReference>
<feature type="region of interest" description="Disordered" evidence="1">
    <location>
        <begin position="58"/>
        <end position="92"/>
    </location>
</feature>
<keyword evidence="3" id="KW-1185">Reference proteome</keyword>
<evidence type="ECO:0000313" key="2">
    <source>
        <dbReference type="EMBL" id="VDK63242.1"/>
    </source>
</evidence>
<gene>
    <name evidence="2" type="ORF">GPUH_LOCUS8525</name>
</gene>
<feature type="compositionally biased region" description="Basic and acidic residues" evidence="1">
    <location>
        <begin position="64"/>
        <end position="74"/>
    </location>
</feature>
<organism evidence="2 3">
    <name type="scientific">Gongylonema pulchrum</name>
    <dbReference type="NCBI Taxonomy" id="637853"/>
    <lineage>
        <taxon>Eukaryota</taxon>
        <taxon>Metazoa</taxon>
        <taxon>Ecdysozoa</taxon>
        <taxon>Nematoda</taxon>
        <taxon>Chromadorea</taxon>
        <taxon>Rhabditida</taxon>
        <taxon>Spirurina</taxon>
        <taxon>Spiruromorpha</taxon>
        <taxon>Spiruroidea</taxon>
        <taxon>Gongylonematidae</taxon>
        <taxon>Gongylonema</taxon>
    </lineage>
</organism>
<evidence type="ECO:0000256" key="1">
    <source>
        <dbReference type="SAM" id="MobiDB-lite"/>
    </source>
</evidence>
<dbReference type="Proteomes" id="UP000271098">
    <property type="component" value="Unassembled WGS sequence"/>
</dbReference>
<accession>A0A3P6RIX0</accession>
<reference evidence="2 3" key="1">
    <citation type="submission" date="2018-11" db="EMBL/GenBank/DDBJ databases">
        <authorList>
            <consortium name="Pathogen Informatics"/>
        </authorList>
    </citation>
    <scope>NUCLEOTIDE SEQUENCE [LARGE SCALE GENOMIC DNA]</scope>
</reference>
<evidence type="ECO:0000313" key="3">
    <source>
        <dbReference type="Proteomes" id="UP000271098"/>
    </source>
</evidence>
<dbReference type="AlphaFoldDB" id="A0A3P6RIX0"/>
<protein>
    <submittedName>
        <fullName evidence="2">Uncharacterized protein</fullName>
    </submittedName>
</protein>
<proteinExistence type="predicted"/>